<dbReference type="AlphaFoldDB" id="A0A5C8IAI8"/>
<feature type="transmembrane region" description="Helical" evidence="1">
    <location>
        <begin position="59"/>
        <end position="82"/>
    </location>
</feature>
<dbReference type="EMBL" id="VRSX01000001">
    <property type="protein sequence ID" value="TXK15669.1"/>
    <property type="molecule type" value="Genomic_DNA"/>
</dbReference>
<evidence type="ECO:0000313" key="3">
    <source>
        <dbReference type="EMBL" id="TXK15669.1"/>
    </source>
</evidence>
<keyword evidence="1" id="KW-1133">Transmembrane helix</keyword>
<evidence type="ECO:0000256" key="1">
    <source>
        <dbReference type="SAM" id="Phobius"/>
    </source>
</evidence>
<organism evidence="3 4">
    <name type="scientific">Microbacterium saccharophilum</name>
    <dbReference type="NCBI Taxonomy" id="1213358"/>
    <lineage>
        <taxon>Bacteria</taxon>
        <taxon>Bacillati</taxon>
        <taxon>Actinomycetota</taxon>
        <taxon>Actinomycetes</taxon>
        <taxon>Micrococcales</taxon>
        <taxon>Microbacteriaceae</taxon>
        <taxon>Microbacterium</taxon>
    </lineage>
</organism>
<proteinExistence type="predicted"/>
<protein>
    <submittedName>
        <fullName evidence="3">DUF4129 domain-containing protein</fullName>
    </submittedName>
</protein>
<evidence type="ECO:0000313" key="4">
    <source>
        <dbReference type="Proteomes" id="UP000321949"/>
    </source>
</evidence>
<gene>
    <name evidence="3" type="ORF">FVP74_04610</name>
</gene>
<dbReference type="RefSeq" id="WP_147050226.1">
    <property type="nucleotide sequence ID" value="NZ_BKAH01000005.1"/>
</dbReference>
<name>A0A5C8IAI8_9MICO</name>
<dbReference type="Pfam" id="PF13559">
    <property type="entry name" value="DUF4129"/>
    <property type="match status" value="1"/>
</dbReference>
<comment type="caution">
    <text evidence="3">The sequence shown here is derived from an EMBL/GenBank/DDBJ whole genome shotgun (WGS) entry which is preliminary data.</text>
</comment>
<dbReference type="InterPro" id="IPR025403">
    <property type="entry name" value="TgpA-like_C"/>
</dbReference>
<accession>A0A5C8IAI8</accession>
<feature type="domain" description="Protein-glutamine gamma-glutamyltransferase-like C-terminal" evidence="2">
    <location>
        <begin position="129"/>
        <end position="198"/>
    </location>
</feature>
<dbReference type="Proteomes" id="UP000321949">
    <property type="component" value="Unassembled WGS sequence"/>
</dbReference>
<evidence type="ECO:0000259" key="2">
    <source>
        <dbReference type="Pfam" id="PF13559"/>
    </source>
</evidence>
<dbReference type="OrthoDB" id="3389322at2"/>
<keyword evidence="1" id="KW-0812">Transmembrane</keyword>
<keyword evidence="1" id="KW-0472">Membrane</keyword>
<keyword evidence="4" id="KW-1185">Reference proteome</keyword>
<reference evidence="3 4" key="1">
    <citation type="submission" date="2019-08" db="EMBL/GenBank/DDBJ databases">
        <authorList>
            <person name="Dong K."/>
        </authorList>
    </citation>
    <scope>NUCLEOTIDE SEQUENCE [LARGE SCALE GENOMIC DNA]</scope>
    <source>
        <strain evidence="3 4">K-1</strain>
    </source>
</reference>
<sequence>MRLPAAPLIPDGDEAREWAERELAGTVYRVAEPTPFDRAARAVGDFFLSLFSGDVPAAFGPWLAVAVLVIVLAAIGVAVAIWGRPRRAARAQAAAALFGDAERRSAADLRRTAEAEAAGGRWEAAIVLRFRALARALSDRTIVPATPGTTVHGFARSAARAFPGETEALARAADVFDDVRYLRRPGTPDAYALVAALDERLAAAPRPQRIPA</sequence>